<dbReference type="GO" id="GO:0012505">
    <property type="term" value="C:endomembrane system"/>
    <property type="evidence" value="ECO:0007669"/>
    <property type="project" value="UniProtKB-SubCell"/>
</dbReference>
<protein>
    <recommendedName>
        <fullName evidence="9">Putative K(+)-stimulated pyrophosphate-energized sodium pump</fullName>
        <ecNumber evidence="9">7.2.3.1</ecNumber>
    </recommendedName>
    <alternativeName>
        <fullName evidence="9">Membrane-bound sodium-translocating pyrophosphatase</fullName>
    </alternativeName>
    <alternativeName>
        <fullName evidence="9">Pyrophosphate-energized inorganic pyrophosphatase</fullName>
        <shortName evidence="9">Na(+)-PPase</shortName>
    </alternativeName>
</protein>
<evidence type="ECO:0000256" key="8">
    <source>
        <dbReference type="ARBA" id="ARBA00023136"/>
    </source>
</evidence>
<evidence type="ECO:0000256" key="5">
    <source>
        <dbReference type="ARBA" id="ARBA00022967"/>
    </source>
</evidence>
<comment type="subcellular location">
    <subcellularLocation>
        <location evidence="9">Cell membrane</location>
        <topology evidence="9">Multi-pass membrane protein</topology>
    </subcellularLocation>
    <subcellularLocation>
        <location evidence="1">Endomembrane system</location>
        <topology evidence="1">Multi-pass membrane protein</topology>
    </subcellularLocation>
</comment>
<evidence type="ECO:0000256" key="2">
    <source>
        <dbReference type="ARBA" id="ARBA00022448"/>
    </source>
</evidence>
<comment type="cofactor">
    <cofactor evidence="9">
        <name>Mg(2+)</name>
        <dbReference type="ChEBI" id="CHEBI:18420"/>
    </cofactor>
</comment>
<feature type="transmembrane region" description="Helical" evidence="9">
    <location>
        <begin position="593"/>
        <end position="611"/>
    </location>
</feature>
<keyword evidence="6 9" id="KW-1133">Transmembrane helix</keyword>
<dbReference type="OrthoDB" id="9808652at2"/>
<organism evidence="10 11">
    <name type="scientific">Pedobacter rhizosphaerae</name>
    <dbReference type="NCBI Taxonomy" id="390241"/>
    <lineage>
        <taxon>Bacteria</taxon>
        <taxon>Pseudomonadati</taxon>
        <taxon>Bacteroidota</taxon>
        <taxon>Sphingobacteriia</taxon>
        <taxon>Sphingobacteriales</taxon>
        <taxon>Sphingobacteriaceae</taxon>
        <taxon>Pedobacter</taxon>
    </lineage>
</organism>
<evidence type="ECO:0000256" key="3">
    <source>
        <dbReference type="ARBA" id="ARBA00022692"/>
    </source>
</evidence>
<dbReference type="PANTHER" id="PTHR31998">
    <property type="entry name" value="K(+)-INSENSITIVE PYROPHOSPHATE-ENERGIZED PROTON PUMP"/>
    <property type="match status" value="1"/>
</dbReference>
<feature type="transmembrane region" description="Helical" evidence="9">
    <location>
        <begin position="133"/>
        <end position="166"/>
    </location>
</feature>
<feature type="transmembrane region" description="Helical" evidence="9">
    <location>
        <begin position="61"/>
        <end position="79"/>
    </location>
</feature>
<feature type="transmembrane region" description="Helical" evidence="9">
    <location>
        <begin position="494"/>
        <end position="519"/>
    </location>
</feature>
<comment type="caution">
    <text evidence="9">Lacks conserved residue(s) required for the propagation of feature annotation.</text>
</comment>
<comment type="subunit">
    <text evidence="9">Homodimer.</text>
</comment>
<keyword evidence="3 9" id="KW-0812">Transmembrane</keyword>
<dbReference type="GO" id="GO:0009678">
    <property type="term" value="F:diphosphate hydrolysis-driven proton transmembrane transporter activity"/>
    <property type="evidence" value="ECO:0007669"/>
    <property type="project" value="UniProtKB-UniRule"/>
</dbReference>
<feature type="transmembrane region" description="Helical" evidence="9">
    <location>
        <begin position="91"/>
        <end position="112"/>
    </location>
</feature>
<evidence type="ECO:0000256" key="4">
    <source>
        <dbReference type="ARBA" id="ARBA00022842"/>
    </source>
</evidence>
<dbReference type="EMBL" id="FOGG01000007">
    <property type="protein sequence ID" value="SER34658.1"/>
    <property type="molecule type" value="Genomic_DNA"/>
</dbReference>
<dbReference type="GO" id="GO:0005886">
    <property type="term" value="C:plasma membrane"/>
    <property type="evidence" value="ECO:0007669"/>
    <property type="project" value="UniProtKB-SubCell"/>
</dbReference>
<evidence type="ECO:0000256" key="6">
    <source>
        <dbReference type="ARBA" id="ARBA00022989"/>
    </source>
</evidence>
<dbReference type="InterPro" id="IPR004131">
    <property type="entry name" value="PPase-energised_H-pump"/>
</dbReference>
<dbReference type="HAMAP" id="MF_01129">
    <property type="entry name" value="PPase_energized_pump"/>
    <property type="match status" value="1"/>
</dbReference>
<feature type="transmembrane region" description="Helical" evidence="9">
    <location>
        <begin position="6"/>
        <end position="25"/>
    </location>
</feature>
<keyword evidence="9" id="KW-0739">Sodium transport</keyword>
<dbReference type="EC" id="7.2.3.1" evidence="9"/>
<keyword evidence="2 9" id="KW-0813">Transport</keyword>
<evidence type="ECO:0000256" key="1">
    <source>
        <dbReference type="ARBA" id="ARBA00004127"/>
    </source>
</evidence>
<keyword evidence="9" id="KW-1003">Cell membrane</keyword>
<dbReference type="GO" id="GO:0000287">
    <property type="term" value="F:magnesium ion binding"/>
    <property type="evidence" value="ECO:0007669"/>
    <property type="project" value="UniProtKB-UniRule"/>
</dbReference>
<keyword evidence="8 9" id="KW-0472">Membrane</keyword>
<dbReference type="GO" id="GO:0030955">
    <property type="term" value="F:potassium ion binding"/>
    <property type="evidence" value="ECO:0007669"/>
    <property type="project" value="UniProtKB-UniRule"/>
</dbReference>
<comment type="activity regulation">
    <text evidence="9">Requires K(+) for maximal activity.</text>
</comment>
<feature type="transmembrane region" description="Helical" evidence="9">
    <location>
        <begin position="525"/>
        <end position="545"/>
    </location>
</feature>
<keyword evidence="9" id="KW-0630">Potassium</keyword>
<dbReference type="NCBIfam" id="NF001955">
    <property type="entry name" value="PRK00733.2-4"/>
    <property type="match status" value="1"/>
</dbReference>
<keyword evidence="7 9" id="KW-0406">Ion transport</keyword>
<dbReference type="PIRSF" id="PIRSF001265">
    <property type="entry name" value="H+-PPase"/>
    <property type="match status" value="1"/>
</dbReference>
<reference evidence="10 11" key="1">
    <citation type="submission" date="2016-10" db="EMBL/GenBank/DDBJ databases">
        <authorList>
            <person name="de Groot N.N."/>
        </authorList>
    </citation>
    <scope>NUCLEOTIDE SEQUENCE [LARGE SCALE GENOMIC DNA]</scope>
    <source>
        <strain evidence="10 11">DSM 18610</strain>
    </source>
</reference>
<name>A0A1H9NFI8_9SPHI</name>
<keyword evidence="5 9" id="KW-1278">Translocase</keyword>
<dbReference type="Pfam" id="PF03030">
    <property type="entry name" value="H_PPase"/>
    <property type="match status" value="1"/>
</dbReference>
<accession>A0A1H9NFI8</accession>
<evidence type="ECO:0000313" key="11">
    <source>
        <dbReference type="Proteomes" id="UP000199572"/>
    </source>
</evidence>
<gene>
    <name evidence="9" type="primary">hppA</name>
    <name evidence="10" type="ORF">SAMN04488023_107206</name>
</gene>
<feature type="transmembrane region" description="Helical" evidence="9">
    <location>
        <begin position="399"/>
        <end position="422"/>
    </location>
</feature>
<dbReference type="GO" id="GO:0004427">
    <property type="term" value="F:inorganic diphosphate phosphatase activity"/>
    <property type="evidence" value="ECO:0007669"/>
    <property type="project" value="UniProtKB-UniRule"/>
</dbReference>
<feature type="transmembrane region" description="Helical" evidence="9">
    <location>
        <begin position="282"/>
        <end position="303"/>
    </location>
</feature>
<keyword evidence="9" id="KW-0915">Sodium</keyword>
<keyword evidence="4 9" id="KW-0460">Magnesium</keyword>
<dbReference type="AlphaFoldDB" id="A0A1H9NFI8"/>
<comment type="similarity">
    <text evidence="9">Belongs to the H(+)-translocating pyrophosphatase (TC 3.A.10) family. K(+)-stimulated subfamily.</text>
</comment>
<evidence type="ECO:0000256" key="7">
    <source>
        <dbReference type="ARBA" id="ARBA00023065"/>
    </source>
</evidence>
<evidence type="ECO:0000313" key="10">
    <source>
        <dbReference type="EMBL" id="SER34658.1"/>
    </source>
</evidence>
<dbReference type="RefSeq" id="WP_090883330.1">
    <property type="nucleotide sequence ID" value="NZ_FOGG01000007.1"/>
</dbReference>
<feature type="transmembrane region" description="Helical" evidence="9">
    <location>
        <begin position="689"/>
        <end position="710"/>
    </location>
</feature>
<evidence type="ECO:0000256" key="9">
    <source>
        <dbReference type="HAMAP-Rule" id="MF_01129"/>
    </source>
</evidence>
<feature type="site" description="Determinant of potassium dependence" evidence="9">
    <location>
        <position position="488"/>
    </location>
</feature>
<feature type="transmembrane region" description="Helical" evidence="9">
    <location>
        <begin position="315"/>
        <end position="335"/>
    </location>
</feature>
<feature type="transmembrane region" description="Helical" evidence="9">
    <location>
        <begin position="428"/>
        <end position="450"/>
    </location>
</feature>
<dbReference type="NCBIfam" id="NF001960">
    <property type="entry name" value="PRK00733.3-5"/>
    <property type="match status" value="1"/>
</dbReference>
<sequence>MDFLQNNLLYVIPALGLIGIIVMMIKSAWVSKQDAGDKNMQELAGYIADGAMAFLKAEWRVLSVFVVFTAALLAYSGTVTEINGVALHSSWIISISFIIGAVFSATAGYIGMKAATKANVRTTQAARTSLKQALKVSFTGGTVMGLGVAGLAVLGLGGLFIVFLQIFHVTNANSTEMRTAIEVLTGFSLGAESIALFARVGGGIYTKAADVGADLVGKVEAGIPEDDVRNPATIADNVGDNVGDVAGMGADLFGSYVATILATMVLGQEISVTDKFGGMSPILLPMVICGLGIIFSIIGTWFVTIKDEKSNVQNALNLGNWSSIVITAVASFFVVKWMLPETLSLRGYEFSSINVFYAIMVGLVVGTIMSIVTEYFTAMGKGPVNSIIQQSSTGHATNIIAGLSVGMKSTVIPILVLAGGIMSSYHFAGLYGVAIAAAGMMATTAMQLAIDAFGPIADNAGGIAEMSQLPPEVRERTDNLDAVGNTTAATGKGFAIASAALTSLALFAAFVGIAGISAIDIYKAPVLAGLFIGGMIPFIFSALCIQAVGKAAMDMVQEVRRQFREIPGIMEYKAKPEYEKCVAISTKASIREMMMPGAIALITPIIIGFTFGPEVLGGLLAGVTVTGVLMGIFQSNAGGAWDNAKKSFEQGCVINGETYYKKSEPHKASVTGDTVGDPFKDTSGPSMNILIKLMSIVSLVIAPYIAVKAVTSEHRQEVRKEIKIQQKTDSLGNVIIDTLINTTDTLSH</sequence>
<keyword evidence="11" id="KW-1185">Reference proteome</keyword>
<dbReference type="Proteomes" id="UP000199572">
    <property type="component" value="Unassembled WGS sequence"/>
</dbReference>
<comment type="catalytic activity">
    <reaction evidence="9">
        <text>Na(+)(in) + diphosphate + H2O = Na(+)(out) + 2 phosphate + H(+)</text>
        <dbReference type="Rhea" id="RHEA:57884"/>
        <dbReference type="ChEBI" id="CHEBI:15377"/>
        <dbReference type="ChEBI" id="CHEBI:15378"/>
        <dbReference type="ChEBI" id="CHEBI:29101"/>
        <dbReference type="ChEBI" id="CHEBI:33019"/>
        <dbReference type="ChEBI" id="CHEBI:43474"/>
        <dbReference type="EC" id="7.2.3.1"/>
    </reaction>
</comment>
<dbReference type="GO" id="GO:0006814">
    <property type="term" value="P:sodium ion transport"/>
    <property type="evidence" value="ECO:0007669"/>
    <property type="project" value="UniProtKB-UniRule"/>
</dbReference>
<dbReference type="STRING" id="390241.SAMN04488023_107206"/>
<dbReference type="NCBIfam" id="TIGR01104">
    <property type="entry name" value="V_PPase"/>
    <property type="match status" value="1"/>
</dbReference>
<feature type="transmembrane region" description="Helical" evidence="9">
    <location>
        <begin position="355"/>
        <end position="378"/>
    </location>
</feature>
<comment type="function">
    <text evidence="9">Sodium pump that utilizes the energy of pyrophosphate hydrolysis as the driving force for Na(+) movement across the membrane.</text>
</comment>
<proteinExistence type="inferred from homology"/>